<name>A0A8F8KKY2_9VIRU</name>
<reference evidence="1" key="1">
    <citation type="submission" date="2021-06" db="EMBL/GenBank/DDBJ databases">
        <authorList>
            <person name="Rolland C."/>
        </authorList>
    </citation>
    <scope>NUCLEOTIDE SEQUENCE</scope>
    <source>
        <strain evidence="1">347.936635</strain>
    </source>
</reference>
<organism evidence="1">
    <name type="scientific">Clandestinovirus</name>
    <dbReference type="NCBI Taxonomy" id="2831644"/>
    <lineage>
        <taxon>Viruses</taxon>
    </lineage>
</organism>
<dbReference type="EMBL" id="MZ420154">
    <property type="protein sequence ID" value="QYA18583.1"/>
    <property type="molecule type" value="Genomic_DNA"/>
</dbReference>
<gene>
    <name evidence="1" type="ORF">KOM_12_314</name>
</gene>
<accession>A0A8F8KKY2</accession>
<sequence>MPSVTISNNGSTFDTKRTPIRMYPIMVSDAAFSITIDGQYYSSVLFAGRHKIVLRPPNDRANIVVTTFDGTFPSIIRFGKQPTTK</sequence>
<proteinExistence type="predicted"/>
<protein>
    <submittedName>
        <fullName evidence="1">Uncharacterized protein</fullName>
    </submittedName>
</protein>
<evidence type="ECO:0000313" key="1">
    <source>
        <dbReference type="EMBL" id="QYA18583.1"/>
    </source>
</evidence>